<keyword evidence="9" id="KW-1185">Reference proteome</keyword>
<feature type="domain" description="HAMP" evidence="7">
    <location>
        <begin position="468"/>
        <end position="514"/>
    </location>
</feature>
<accession>A0ABV7VKG7</accession>
<organism evidence="8 9">
    <name type="scientific">Ferrovibrio xuzhouensis</name>
    <dbReference type="NCBI Taxonomy" id="1576914"/>
    <lineage>
        <taxon>Bacteria</taxon>
        <taxon>Pseudomonadati</taxon>
        <taxon>Pseudomonadota</taxon>
        <taxon>Alphaproteobacteria</taxon>
        <taxon>Rhodospirillales</taxon>
        <taxon>Rhodospirillaceae</taxon>
        <taxon>Ferrovibrio</taxon>
    </lineage>
</organism>
<protein>
    <submittedName>
        <fullName evidence="8">Methyl-accepting chemotaxis protein</fullName>
    </submittedName>
</protein>
<dbReference type="RefSeq" id="WP_379729250.1">
    <property type="nucleotide sequence ID" value="NZ_JBHRYJ010000005.1"/>
</dbReference>
<dbReference type="InterPro" id="IPR051310">
    <property type="entry name" value="MCP_chemotaxis"/>
</dbReference>
<dbReference type="SUPFAM" id="SSF158472">
    <property type="entry name" value="HAMP domain-like"/>
    <property type="match status" value="1"/>
</dbReference>
<dbReference type="Gene3D" id="6.10.340.10">
    <property type="match status" value="1"/>
</dbReference>
<dbReference type="PROSITE" id="PS50885">
    <property type="entry name" value="HAMP"/>
    <property type="match status" value="2"/>
</dbReference>
<evidence type="ECO:0000313" key="8">
    <source>
        <dbReference type="EMBL" id="MFC3677674.1"/>
    </source>
</evidence>
<dbReference type="PANTHER" id="PTHR43531:SF14">
    <property type="entry name" value="METHYL-ACCEPTING CHEMOTAXIS PROTEIN I-RELATED"/>
    <property type="match status" value="1"/>
</dbReference>
<feature type="domain" description="HAMP" evidence="7">
    <location>
        <begin position="342"/>
        <end position="395"/>
    </location>
</feature>
<dbReference type="InterPro" id="IPR004089">
    <property type="entry name" value="MCPsignal_dom"/>
</dbReference>
<dbReference type="Proteomes" id="UP001595711">
    <property type="component" value="Unassembled WGS sequence"/>
</dbReference>
<feature type="domain" description="Methyl-accepting transducer" evidence="6">
    <location>
        <begin position="519"/>
        <end position="748"/>
    </location>
</feature>
<evidence type="ECO:0000259" key="6">
    <source>
        <dbReference type="PROSITE" id="PS50111"/>
    </source>
</evidence>
<keyword evidence="1" id="KW-0488">Methylation</keyword>
<evidence type="ECO:0000256" key="5">
    <source>
        <dbReference type="SAM" id="Phobius"/>
    </source>
</evidence>
<dbReference type="SMART" id="SM00304">
    <property type="entry name" value="HAMP"/>
    <property type="match status" value="2"/>
</dbReference>
<evidence type="ECO:0000256" key="1">
    <source>
        <dbReference type="ARBA" id="ARBA00022481"/>
    </source>
</evidence>
<evidence type="ECO:0000313" key="9">
    <source>
        <dbReference type="Proteomes" id="UP001595711"/>
    </source>
</evidence>
<keyword evidence="5" id="KW-0472">Membrane</keyword>
<keyword evidence="5" id="KW-0812">Transmembrane</keyword>
<comment type="caution">
    <text evidence="8">The sequence shown here is derived from an EMBL/GenBank/DDBJ whole genome shotgun (WGS) entry which is preliminary data.</text>
</comment>
<dbReference type="Gene3D" id="1.10.287.950">
    <property type="entry name" value="Methyl-accepting chemotaxis protein"/>
    <property type="match status" value="1"/>
</dbReference>
<evidence type="ECO:0000256" key="4">
    <source>
        <dbReference type="SAM" id="MobiDB-lite"/>
    </source>
</evidence>
<dbReference type="Pfam" id="PF18947">
    <property type="entry name" value="HAMP_2"/>
    <property type="match status" value="1"/>
</dbReference>
<dbReference type="SMART" id="SM00283">
    <property type="entry name" value="MA"/>
    <property type="match status" value="1"/>
</dbReference>
<dbReference type="PROSITE" id="PS50111">
    <property type="entry name" value="CHEMOTAXIS_TRANSDUC_2"/>
    <property type="match status" value="1"/>
</dbReference>
<dbReference type="EMBL" id="JBHRYJ010000005">
    <property type="protein sequence ID" value="MFC3677674.1"/>
    <property type="molecule type" value="Genomic_DNA"/>
</dbReference>
<keyword evidence="5" id="KW-1133">Transmembrane helix</keyword>
<keyword evidence="3" id="KW-0807">Transducer</keyword>
<reference evidence="9" key="1">
    <citation type="journal article" date="2019" name="Int. J. Syst. Evol. Microbiol.">
        <title>The Global Catalogue of Microorganisms (GCM) 10K type strain sequencing project: providing services to taxonomists for standard genome sequencing and annotation.</title>
        <authorList>
            <consortium name="The Broad Institute Genomics Platform"/>
            <consortium name="The Broad Institute Genome Sequencing Center for Infectious Disease"/>
            <person name="Wu L."/>
            <person name="Ma J."/>
        </authorList>
    </citation>
    <scope>NUCLEOTIDE SEQUENCE [LARGE SCALE GENOMIC DNA]</scope>
    <source>
        <strain evidence="9">KCTC 42182</strain>
    </source>
</reference>
<dbReference type="Pfam" id="PF00015">
    <property type="entry name" value="MCPsignal"/>
    <property type="match status" value="1"/>
</dbReference>
<dbReference type="SUPFAM" id="SSF58104">
    <property type="entry name" value="Methyl-accepting chemotaxis protein (MCP) signaling domain"/>
    <property type="match status" value="1"/>
</dbReference>
<comment type="similarity">
    <text evidence="2">Belongs to the methyl-accepting chemotaxis (MCP) protein family.</text>
</comment>
<feature type="compositionally biased region" description="Basic and acidic residues" evidence="4">
    <location>
        <begin position="394"/>
        <end position="403"/>
    </location>
</feature>
<feature type="transmembrane region" description="Helical" evidence="5">
    <location>
        <begin position="319"/>
        <end position="340"/>
    </location>
</feature>
<gene>
    <name evidence="8" type="ORF">ACFOOQ_19130</name>
</gene>
<dbReference type="InterPro" id="IPR004090">
    <property type="entry name" value="Chemotax_Me-accpt_rcpt"/>
</dbReference>
<evidence type="ECO:0000256" key="2">
    <source>
        <dbReference type="ARBA" id="ARBA00029447"/>
    </source>
</evidence>
<dbReference type="Pfam" id="PF00672">
    <property type="entry name" value="HAMP"/>
    <property type="match status" value="1"/>
</dbReference>
<dbReference type="CDD" id="cd11386">
    <property type="entry name" value="MCP_signal"/>
    <property type="match status" value="1"/>
</dbReference>
<proteinExistence type="inferred from homology"/>
<dbReference type="PRINTS" id="PR00260">
    <property type="entry name" value="CHEMTRNSDUCR"/>
</dbReference>
<feature type="region of interest" description="Disordered" evidence="4">
    <location>
        <begin position="391"/>
        <end position="413"/>
    </location>
</feature>
<dbReference type="PANTHER" id="PTHR43531">
    <property type="entry name" value="PROTEIN ICFG"/>
    <property type="match status" value="1"/>
</dbReference>
<evidence type="ECO:0000259" key="7">
    <source>
        <dbReference type="PROSITE" id="PS50885"/>
    </source>
</evidence>
<sequence length="764" mass="80942">MFRTSLNRLLLVIILLLGAVGLVVTLLQVKEAWDNVAEKGRIAALAQADRVLFDAVIHIRTDRGNVQSALLGEDDARPSIDKAKATATGKYQGMLAALQKVAIPGRDKAIAELNQRWAAFEPKYALLYAEAAKPRGERSVPNTSDWYNAAGAVIAAANAASGVVSNEIRILDPSIAELVQVRRFAWQIRDRYGLQCSQQRLNINTSKPLDDKQRQMLDRNRGMVLAGWSGLAEIVARDGIPPSIAKAVQEGKAAYDTYQAGVDGLVAKLDGSGKPVVSPVDWDKTCQGPFNPIVDIAFTALDDAIADSSAGQAAAQQGLALSGLALAAALLIALFGIVTLRRRFSRPVQELLGAVDRLRASDFATPVPPSRHPDELGRIGTALEALRDSAGQAKRLEEDERNRLAQQQRQQEDEMARNAEITREIAAFCSAVSDGRIDSRIAETGKDGVFLDFSRQLNGLAGTLDSMIGEFAAVVSAMSEGDVTRAVAGDYRGAFGELKGSTNRMGERLNTIARQLAEAARTVQDASAEISAGSQDLASRTESQAASIEETAASMHEITTTVKQNADNAQAANQLAVTARDTAQKGGAVVRDAVTAVTQIEDSARKIADIVGLIDEIAFQTNLLALNASVEAARAGEAGKGFAVVAQEVRGLAQRSANASKDIKALISASNAQVKTGAGLVNQTGSSLDEIVAAIKKVSDIVAEIAAASREQATGLEQINTAVGSMDETTQRNGALVEETSASAQALADQARQLAELVGFFRTK</sequence>
<dbReference type="InterPro" id="IPR003660">
    <property type="entry name" value="HAMP_dom"/>
</dbReference>
<name>A0ABV7VKG7_9PROT</name>
<evidence type="ECO:0000256" key="3">
    <source>
        <dbReference type="PROSITE-ProRule" id="PRU00284"/>
    </source>
</evidence>